<dbReference type="Pfam" id="PF02759">
    <property type="entry name" value="RUN"/>
    <property type="match status" value="1"/>
</dbReference>
<dbReference type="GO" id="GO:0005096">
    <property type="term" value="F:GTPase activator activity"/>
    <property type="evidence" value="ECO:0007669"/>
    <property type="project" value="UniProtKB-KW"/>
</dbReference>
<reference evidence="4 5" key="1">
    <citation type="submission" date="2024-11" db="EMBL/GenBank/DDBJ databases">
        <title>Adaptive evolution of stress response genes in parasites aligns with host niche diversity.</title>
        <authorList>
            <person name="Hahn C."/>
            <person name="Resl P."/>
        </authorList>
    </citation>
    <scope>NUCLEOTIDE SEQUENCE [LARGE SCALE GENOMIC DNA]</scope>
    <source>
        <strain evidence="4">EGGRZ-B1_66</strain>
        <tissue evidence="4">Body</tissue>
    </source>
</reference>
<dbReference type="SMART" id="SM00593">
    <property type="entry name" value="RUN"/>
    <property type="match status" value="1"/>
</dbReference>
<name>A0ABD2QEV4_9PLAT</name>
<feature type="region of interest" description="Disordered" evidence="2">
    <location>
        <begin position="301"/>
        <end position="340"/>
    </location>
</feature>
<proteinExistence type="predicted"/>
<dbReference type="AlphaFoldDB" id="A0ABD2QEV4"/>
<evidence type="ECO:0000313" key="4">
    <source>
        <dbReference type="EMBL" id="KAL3318049.1"/>
    </source>
</evidence>
<dbReference type="SUPFAM" id="SSF140741">
    <property type="entry name" value="RUN domain-like"/>
    <property type="match status" value="1"/>
</dbReference>
<dbReference type="Gene3D" id="1.20.58.900">
    <property type="match status" value="1"/>
</dbReference>
<organism evidence="4 5">
    <name type="scientific">Cichlidogyrus casuarinus</name>
    <dbReference type="NCBI Taxonomy" id="1844966"/>
    <lineage>
        <taxon>Eukaryota</taxon>
        <taxon>Metazoa</taxon>
        <taxon>Spiralia</taxon>
        <taxon>Lophotrochozoa</taxon>
        <taxon>Platyhelminthes</taxon>
        <taxon>Monogenea</taxon>
        <taxon>Monopisthocotylea</taxon>
        <taxon>Dactylogyridea</taxon>
        <taxon>Ancyrocephalidae</taxon>
        <taxon>Cichlidogyrus</taxon>
    </lineage>
</organism>
<protein>
    <recommendedName>
        <fullName evidence="3">RUN domain-containing protein</fullName>
    </recommendedName>
</protein>
<keyword evidence="1" id="KW-0343">GTPase activation</keyword>
<sequence>MDSVQSDTLTDNPFLLTRRLTITQNNFKDLFNSGIFKKSDSSSSMEKEIEQTRLKSELRQKLLENLKRQIKLLMEESVNRKSLHEDCATVNSLCTTIDACLQFGLKKRSLGLFKESTTFTLLCKIAPSCDSAQKILDRLSSKIQPGGTSSVSDASSSSIHSPDSMSNFAAGFLVNLSLGLRTEYSLDSDSVSCGNRSKHAWIRIGIISKNLPGVVSFLQANASKYYEKESILLDVCDGPLFVDLLDGPCTLDYSSCRFPDQNWADPRADELMMRHQILTSGFDNCAHELLLLQPKAPNSRTLSVNTDLDDHDGQPMLEKEQQQQQQQAVSRRAGSGPSSASFFAARDHVDSLHQSARSELLYGKNNVRVQTVCTIRFFTQVQFQFVQRGTDEDENNGGSLVLISQEGMQQPPLHFPPGGHLCNFLQCLDQGLMPFAALEPVSKMQEVEQAEGDHLYRIIYFNPVESVPQRVPTPPMPANGSIAGLLTSPFNKRSRKVSKPTMPPPVQSTLSQHHSSTDFIKNACHNMRLQILSRAFHGCPYSFC</sequence>
<evidence type="ECO:0000313" key="5">
    <source>
        <dbReference type="Proteomes" id="UP001626550"/>
    </source>
</evidence>
<gene>
    <name evidence="4" type="ORF">Ciccas_003298</name>
</gene>
<dbReference type="InterPro" id="IPR021935">
    <property type="entry name" value="SGSM1/2_RBD"/>
</dbReference>
<dbReference type="PROSITE" id="PS50826">
    <property type="entry name" value="RUN"/>
    <property type="match status" value="1"/>
</dbReference>
<dbReference type="InterPro" id="IPR037213">
    <property type="entry name" value="Run_dom_sf"/>
</dbReference>
<evidence type="ECO:0000259" key="3">
    <source>
        <dbReference type="PROSITE" id="PS50826"/>
    </source>
</evidence>
<accession>A0ABD2QEV4</accession>
<feature type="compositionally biased region" description="Basic and acidic residues" evidence="2">
    <location>
        <begin position="311"/>
        <end position="321"/>
    </location>
</feature>
<comment type="caution">
    <text evidence="4">The sequence shown here is derived from an EMBL/GenBank/DDBJ whole genome shotgun (WGS) entry which is preliminary data.</text>
</comment>
<evidence type="ECO:0000256" key="1">
    <source>
        <dbReference type="ARBA" id="ARBA00022468"/>
    </source>
</evidence>
<keyword evidence="5" id="KW-1185">Reference proteome</keyword>
<dbReference type="InterPro" id="IPR004012">
    <property type="entry name" value="Run_dom"/>
</dbReference>
<evidence type="ECO:0000256" key="2">
    <source>
        <dbReference type="SAM" id="MobiDB-lite"/>
    </source>
</evidence>
<feature type="domain" description="RUN" evidence="3">
    <location>
        <begin position="84"/>
        <end position="260"/>
    </location>
</feature>
<feature type="compositionally biased region" description="Low complexity" evidence="2">
    <location>
        <begin position="322"/>
        <end position="340"/>
    </location>
</feature>
<feature type="region of interest" description="Disordered" evidence="2">
    <location>
        <begin position="493"/>
        <end position="512"/>
    </location>
</feature>
<dbReference type="Proteomes" id="UP001626550">
    <property type="component" value="Unassembled WGS sequence"/>
</dbReference>
<dbReference type="EMBL" id="JBJKFK010000294">
    <property type="protein sequence ID" value="KAL3318049.1"/>
    <property type="molecule type" value="Genomic_DNA"/>
</dbReference>
<dbReference type="Gene3D" id="2.30.29.230">
    <property type="match status" value="1"/>
</dbReference>
<dbReference type="Pfam" id="PF12068">
    <property type="entry name" value="PH_RBD"/>
    <property type="match status" value="1"/>
</dbReference>